<evidence type="ECO:0000256" key="1">
    <source>
        <dbReference type="SAM" id="MobiDB-lite"/>
    </source>
</evidence>
<feature type="region of interest" description="Disordered" evidence="1">
    <location>
        <begin position="293"/>
        <end position="325"/>
    </location>
</feature>
<keyword evidence="2" id="KW-0472">Membrane</keyword>
<evidence type="ECO:0000313" key="4">
    <source>
        <dbReference type="Proteomes" id="UP001148786"/>
    </source>
</evidence>
<feature type="transmembrane region" description="Helical" evidence="2">
    <location>
        <begin position="103"/>
        <end position="124"/>
    </location>
</feature>
<feature type="transmembrane region" description="Helical" evidence="2">
    <location>
        <begin position="165"/>
        <end position="188"/>
    </location>
</feature>
<reference evidence="3" key="1">
    <citation type="submission" date="2022-07" db="EMBL/GenBank/DDBJ databases">
        <title>Genome Sequence of Agrocybe chaxingu.</title>
        <authorList>
            <person name="Buettner E."/>
        </authorList>
    </citation>
    <scope>NUCLEOTIDE SEQUENCE</scope>
    <source>
        <strain evidence="3">MP-N11</strain>
    </source>
</reference>
<evidence type="ECO:0000256" key="2">
    <source>
        <dbReference type="SAM" id="Phobius"/>
    </source>
</evidence>
<gene>
    <name evidence="3" type="ORF">NLJ89_g5164</name>
</gene>
<proteinExistence type="predicted"/>
<name>A0A9W8MTV9_9AGAR</name>
<keyword evidence="2" id="KW-1133">Transmembrane helix</keyword>
<accession>A0A9W8MTV9</accession>
<dbReference type="EMBL" id="JANKHO010000468">
    <property type="protein sequence ID" value="KAJ3509557.1"/>
    <property type="molecule type" value="Genomic_DNA"/>
</dbReference>
<protein>
    <submittedName>
        <fullName evidence="3">Uncharacterized protein</fullName>
    </submittedName>
</protein>
<feature type="transmembrane region" description="Helical" evidence="2">
    <location>
        <begin position="136"/>
        <end position="159"/>
    </location>
</feature>
<keyword evidence="2" id="KW-0812">Transmembrane</keyword>
<keyword evidence="4" id="KW-1185">Reference proteome</keyword>
<comment type="caution">
    <text evidence="3">The sequence shown here is derived from an EMBL/GenBank/DDBJ whole genome shotgun (WGS) entry which is preliminary data.</text>
</comment>
<dbReference type="AlphaFoldDB" id="A0A9W8MTV9"/>
<feature type="transmembrane region" description="Helical" evidence="2">
    <location>
        <begin position="20"/>
        <end position="37"/>
    </location>
</feature>
<feature type="transmembrane region" description="Helical" evidence="2">
    <location>
        <begin position="234"/>
        <end position="257"/>
    </location>
</feature>
<dbReference type="Proteomes" id="UP001148786">
    <property type="component" value="Unassembled WGS sequence"/>
</dbReference>
<feature type="compositionally biased region" description="Basic and acidic residues" evidence="1">
    <location>
        <begin position="380"/>
        <end position="389"/>
    </location>
</feature>
<sequence length="411" mass="44154">MAKDISADVAYIGGVWTEGVLYGIHIVVYFTLCYIFTSRAYTRGRETSARILLAYSTVMFALSTAHVSLALQELFQGFVYERDSTPGGPPVFYRENVFPKRKALYIVNTLLGDSLLIWRVFVIYGRNWFVVGPSVLLLLGTIVCGFKTIAANAIAAHSSVFDPSILSWVTSTFVLTIATQIIATVLIASRIYAASRPYSVTLAPPSNDPNATPAAYLVGGEVDRGQRAKYLGMVWLVVESGLIYTSAAIVQLVTYLLHMNAGVIMEFMLSQLSAMVPMVIVVRVGLGLAYDGPSGSPWSRRQPNGHGRNHYSSTHVGKNGGPVNLSTFQAATRADPIKTGDQQVSYVTGSSGTKLGSGLGVADESKSGLDLEAFGIAEKSIDDGVDGRGAEPQTRTRRRSSSVSGETGRAV</sequence>
<organism evidence="3 4">
    <name type="scientific">Agrocybe chaxingu</name>
    <dbReference type="NCBI Taxonomy" id="84603"/>
    <lineage>
        <taxon>Eukaryota</taxon>
        <taxon>Fungi</taxon>
        <taxon>Dikarya</taxon>
        <taxon>Basidiomycota</taxon>
        <taxon>Agaricomycotina</taxon>
        <taxon>Agaricomycetes</taxon>
        <taxon>Agaricomycetidae</taxon>
        <taxon>Agaricales</taxon>
        <taxon>Agaricineae</taxon>
        <taxon>Strophariaceae</taxon>
        <taxon>Agrocybe</taxon>
    </lineage>
</organism>
<feature type="transmembrane region" description="Helical" evidence="2">
    <location>
        <begin position="49"/>
        <end position="71"/>
    </location>
</feature>
<feature type="transmembrane region" description="Helical" evidence="2">
    <location>
        <begin position="269"/>
        <end position="290"/>
    </location>
</feature>
<evidence type="ECO:0000313" key="3">
    <source>
        <dbReference type="EMBL" id="KAJ3509557.1"/>
    </source>
</evidence>
<dbReference type="OrthoDB" id="3186354at2759"/>
<feature type="region of interest" description="Disordered" evidence="1">
    <location>
        <begin position="380"/>
        <end position="411"/>
    </location>
</feature>